<keyword evidence="2" id="KW-0378">Hydrolase</keyword>
<dbReference type="SUPFAM" id="SSF56601">
    <property type="entry name" value="beta-lactamase/transpeptidase-like"/>
    <property type="match status" value="1"/>
</dbReference>
<sequence>MKVCGRNKCCIIKERNHLDFETLGHTVQTLSKKVKGDISLHIHTEEGEIGYGSATPLIAASLIKVPCVYAAVLKSKEGTFELDEETIVSAEQKIGGTGVLFHMPGEVRITNRQLLSLMITVSDNTATNVIIDRIGIPYIQKTMVSAGCDSSWIKRKIIHTDPNTQPLNNIMSARDFNRILMAINQGKNLTEENREFILSSLTGQQINHKLPYLFSDGLPPTVRVAHKTGDDIGMEHNGGMICLNGKTAYVTVMTVKLETNIEGQEYIRKVGKAVYNYLSGYI</sequence>
<dbReference type="Pfam" id="PF13354">
    <property type="entry name" value="Beta-lactamase2"/>
    <property type="match status" value="1"/>
</dbReference>
<dbReference type="Proteomes" id="UP000278746">
    <property type="component" value="Unassembled WGS sequence"/>
</dbReference>
<gene>
    <name evidence="2" type="ORF">EBO34_18140</name>
</gene>
<evidence type="ECO:0000313" key="2">
    <source>
        <dbReference type="EMBL" id="RNA67109.1"/>
    </source>
</evidence>
<evidence type="ECO:0000259" key="1">
    <source>
        <dbReference type="Pfam" id="PF13354"/>
    </source>
</evidence>
<dbReference type="Gene3D" id="3.40.710.10">
    <property type="entry name" value="DD-peptidase/beta-lactamase superfamily"/>
    <property type="match status" value="1"/>
</dbReference>
<dbReference type="AlphaFoldDB" id="A0A3M7TQY8"/>
<evidence type="ECO:0000313" key="3">
    <source>
        <dbReference type="Proteomes" id="UP000278746"/>
    </source>
</evidence>
<dbReference type="InterPro" id="IPR000871">
    <property type="entry name" value="Beta-lactam_class-A"/>
</dbReference>
<protein>
    <submittedName>
        <fullName evidence="2">Serine hydrolase</fullName>
    </submittedName>
</protein>
<dbReference type="GO" id="GO:0030655">
    <property type="term" value="P:beta-lactam antibiotic catabolic process"/>
    <property type="evidence" value="ECO:0007669"/>
    <property type="project" value="InterPro"/>
</dbReference>
<reference evidence="2 3" key="1">
    <citation type="submission" date="2018-10" db="EMBL/GenBank/DDBJ databases">
        <title>Bacillus Keqinensis sp. nov., a moderately halophilic bacterium isolated from a saline-alkaline lake.</title>
        <authorList>
            <person name="Wang H."/>
        </authorList>
    </citation>
    <scope>NUCLEOTIDE SEQUENCE [LARGE SCALE GENOMIC DNA]</scope>
    <source>
        <strain evidence="2 3">KQ-3</strain>
    </source>
</reference>
<feature type="domain" description="Beta-lactamase class A catalytic" evidence="1">
    <location>
        <begin position="47"/>
        <end position="254"/>
    </location>
</feature>
<dbReference type="PANTHER" id="PTHR35333:SF3">
    <property type="entry name" value="BETA-LACTAMASE-TYPE TRANSPEPTIDASE FOLD CONTAINING PROTEIN"/>
    <property type="match status" value="1"/>
</dbReference>
<name>A0A3M7TQY8_9BACI</name>
<dbReference type="PANTHER" id="PTHR35333">
    <property type="entry name" value="BETA-LACTAMASE"/>
    <property type="match status" value="1"/>
</dbReference>
<keyword evidence="3" id="KW-1185">Reference proteome</keyword>
<proteinExistence type="predicted"/>
<organism evidence="2 3">
    <name type="scientific">Alteribacter keqinensis</name>
    <dbReference type="NCBI Taxonomy" id="2483800"/>
    <lineage>
        <taxon>Bacteria</taxon>
        <taxon>Bacillati</taxon>
        <taxon>Bacillota</taxon>
        <taxon>Bacilli</taxon>
        <taxon>Bacillales</taxon>
        <taxon>Bacillaceae</taxon>
        <taxon>Alteribacter</taxon>
    </lineage>
</organism>
<dbReference type="EMBL" id="RHIB01000003">
    <property type="protein sequence ID" value="RNA67109.1"/>
    <property type="molecule type" value="Genomic_DNA"/>
</dbReference>
<accession>A0A3M7TQY8</accession>
<dbReference type="GO" id="GO:0008800">
    <property type="term" value="F:beta-lactamase activity"/>
    <property type="evidence" value="ECO:0007669"/>
    <property type="project" value="InterPro"/>
</dbReference>
<dbReference type="GO" id="GO:0046677">
    <property type="term" value="P:response to antibiotic"/>
    <property type="evidence" value="ECO:0007669"/>
    <property type="project" value="InterPro"/>
</dbReference>
<dbReference type="InterPro" id="IPR045155">
    <property type="entry name" value="Beta-lactam_cat"/>
</dbReference>
<dbReference type="InterPro" id="IPR012338">
    <property type="entry name" value="Beta-lactam/transpept-like"/>
</dbReference>
<dbReference type="OrthoDB" id="9775096at2"/>
<comment type="caution">
    <text evidence="2">The sequence shown here is derived from an EMBL/GenBank/DDBJ whole genome shotgun (WGS) entry which is preliminary data.</text>
</comment>